<dbReference type="EMBL" id="JBHTKA010000004">
    <property type="protein sequence ID" value="MFD1000377.1"/>
    <property type="molecule type" value="Genomic_DNA"/>
</dbReference>
<feature type="transmembrane region" description="Helical" evidence="1">
    <location>
        <begin position="78"/>
        <end position="98"/>
    </location>
</feature>
<evidence type="ECO:0000313" key="4">
    <source>
        <dbReference type="Proteomes" id="UP001597112"/>
    </source>
</evidence>
<gene>
    <name evidence="3" type="ORF">ACFQ21_13725</name>
</gene>
<evidence type="ECO:0000313" key="3">
    <source>
        <dbReference type="EMBL" id="MFD1000377.1"/>
    </source>
</evidence>
<feature type="transmembrane region" description="Helical" evidence="1">
    <location>
        <begin position="178"/>
        <end position="195"/>
    </location>
</feature>
<reference evidence="4" key="1">
    <citation type="journal article" date="2019" name="Int. J. Syst. Evol. Microbiol.">
        <title>The Global Catalogue of Microorganisms (GCM) 10K type strain sequencing project: providing services to taxonomists for standard genome sequencing and annotation.</title>
        <authorList>
            <consortium name="The Broad Institute Genomics Platform"/>
            <consortium name="The Broad Institute Genome Sequencing Center for Infectious Disease"/>
            <person name="Wu L."/>
            <person name="Ma J."/>
        </authorList>
    </citation>
    <scope>NUCLEOTIDE SEQUENCE [LARGE SCALE GENOMIC DNA]</scope>
    <source>
        <strain evidence="4">CCUG 58938</strain>
    </source>
</reference>
<protein>
    <submittedName>
        <fullName evidence="3">Phosphatase PAP2 family protein</fullName>
    </submittedName>
</protein>
<evidence type="ECO:0000259" key="2">
    <source>
        <dbReference type="SMART" id="SM00014"/>
    </source>
</evidence>
<dbReference type="CDD" id="cd01610">
    <property type="entry name" value="PAP2_like"/>
    <property type="match status" value="1"/>
</dbReference>
<feature type="transmembrane region" description="Helical" evidence="1">
    <location>
        <begin position="51"/>
        <end position="71"/>
    </location>
</feature>
<keyword evidence="1" id="KW-0472">Membrane</keyword>
<feature type="transmembrane region" description="Helical" evidence="1">
    <location>
        <begin position="202"/>
        <end position="222"/>
    </location>
</feature>
<feature type="transmembrane region" description="Helical" evidence="1">
    <location>
        <begin position="12"/>
        <end position="31"/>
    </location>
</feature>
<keyword evidence="1" id="KW-0812">Transmembrane</keyword>
<dbReference type="InterPro" id="IPR000326">
    <property type="entry name" value="PAP2/HPO"/>
</dbReference>
<feature type="transmembrane region" description="Helical" evidence="1">
    <location>
        <begin position="228"/>
        <end position="246"/>
    </location>
</feature>
<keyword evidence="4" id="KW-1185">Reference proteome</keyword>
<proteinExistence type="predicted"/>
<dbReference type="InterPro" id="IPR036938">
    <property type="entry name" value="PAP2/HPO_sf"/>
</dbReference>
<dbReference type="SMART" id="SM00014">
    <property type="entry name" value="acidPPc"/>
    <property type="match status" value="1"/>
</dbReference>
<dbReference type="PANTHER" id="PTHR14969">
    <property type="entry name" value="SPHINGOSINE-1-PHOSPHATE PHOSPHOHYDROLASE"/>
    <property type="match status" value="1"/>
</dbReference>
<keyword evidence="1" id="KW-1133">Transmembrane helix</keyword>
<name>A0ABW3K5W9_9BACT</name>
<dbReference type="SUPFAM" id="SSF48317">
    <property type="entry name" value="Acid phosphatase/Vanadium-dependent haloperoxidase"/>
    <property type="match status" value="1"/>
</dbReference>
<accession>A0ABW3K5W9</accession>
<comment type="caution">
    <text evidence="3">The sequence shown here is derived from an EMBL/GenBank/DDBJ whole genome shotgun (WGS) entry which is preliminary data.</text>
</comment>
<sequence length="260" mass="29109">MTQSSIKPILRAALPFYGCLLVIVWFLNPEFTACSKNSTWCTIAYWTTESAGRFGTAIMILISSVAFAFRASTVKEAVVNFFGTFVMLSVMLSVFALINEHGVKPVLQVPRPSHQYIMTQSKSEVRLDSLYTLSAADRRAFFKKLIDADTVSYKNSDERILNHWLEEAGYSFPSGHSFNAFLMAGILSFFIYHLVNRKIRWLYAVPFAWAVLVAVSRVAVGAHTALDVSIGSAIGLSISQTLFYFPGTRRLLIPDKYICN</sequence>
<organism evidence="3 4">
    <name type="scientific">Ohtaekwangia kribbensis</name>
    <dbReference type="NCBI Taxonomy" id="688913"/>
    <lineage>
        <taxon>Bacteria</taxon>
        <taxon>Pseudomonadati</taxon>
        <taxon>Bacteroidota</taxon>
        <taxon>Cytophagia</taxon>
        <taxon>Cytophagales</taxon>
        <taxon>Fulvivirgaceae</taxon>
        <taxon>Ohtaekwangia</taxon>
    </lineage>
</organism>
<dbReference type="Proteomes" id="UP001597112">
    <property type="component" value="Unassembled WGS sequence"/>
</dbReference>
<feature type="domain" description="Phosphatidic acid phosphatase type 2/haloperoxidase" evidence="2">
    <location>
        <begin position="82"/>
        <end position="243"/>
    </location>
</feature>
<dbReference type="PANTHER" id="PTHR14969:SF13">
    <property type="entry name" value="AT30094P"/>
    <property type="match status" value="1"/>
</dbReference>
<dbReference type="Pfam" id="PF01569">
    <property type="entry name" value="PAP2"/>
    <property type="match status" value="1"/>
</dbReference>
<evidence type="ECO:0000256" key="1">
    <source>
        <dbReference type="SAM" id="Phobius"/>
    </source>
</evidence>
<dbReference type="RefSeq" id="WP_377579787.1">
    <property type="nucleotide sequence ID" value="NZ_JBHTKA010000004.1"/>
</dbReference>
<dbReference type="Gene3D" id="1.20.144.10">
    <property type="entry name" value="Phosphatidic acid phosphatase type 2/haloperoxidase"/>
    <property type="match status" value="1"/>
</dbReference>